<dbReference type="GO" id="GO:0016757">
    <property type="term" value="F:glycosyltransferase activity"/>
    <property type="evidence" value="ECO:0007669"/>
    <property type="project" value="UniProtKB-KW"/>
</dbReference>
<evidence type="ECO:0000256" key="3">
    <source>
        <dbReference type="SAM" id="Coils"/>
    </source>
</evidence>
<dbReference type="CDD" id="cd03801">
    <property type="entry name" value="GT4_PimA-like"/>
    <property type="match status" value="1"/>
</dbReference>
<dbReference type="PANTHER" id="PTHR12526">
    <property type="entry name" value="GLYCOSYLTRANSFERASE"/>
    <property type="match status" value="1"/>
</dbReference>
<dbReference type="Proteomes" id="UP000091926">
    <property type="component" value="Chromosome"/>
</dbReference>
<keyword evidence="7" id="KW-1185">Reference proteome</keyword>
<evidence type="ECO:0000313" key="6">
    <source>
        <dbReference type="EMBL" id="ANN79915.1"/>
    </source>
</evidence>
<gene>
    <name evidence="6" type="ORF">BAU07_24855</name>
</gene>
<name>A0A193GJ94_9BORD</name>
<dbReference type="SUPFAM" id="SSF90257">
    <property type="entry name" value="Myosin rod fragments"/>
    <property type="match status" value="1"/>
</dbReference>
<dbReference type="SUPFAM" id="SSF53756">
    <property type="entry name" value="UDP-Glycosyltransferase/glycogen phosphorylase"/>
    <property type="match status" value="1"/>
</dbReference>
<dbReference type="InterPro" id="IPR013216">
    <property type="entry name" value="Methyltransf_11"/>
</dbReference>
<dbReference type="Pfam" id="PF08241">
    <property type="entry name" value="Methyltransf_11"/>
    <property type="match status" value="1"/>
</dbReference>
<feature type="coiled-coil region" evidence="3">
    <location>
        <begin position="346"/>
        <end position="373"/>
    </location>
</feature>
<dbReference type="CDD" id="cd02440">
    <property type="entry name" value="AdoMet_MTases"/>
    <property type="match status" value="1"/>
</dbReference>
<dbReference type="EMBL" id="CP016172">
    <property type="protein sequence ID" value="ANN79915.1"/>
    <property type="molecule type" value="Genomic_DNA"/>
</dbReference>
<proteinExistence type="predicted"/>
<keyword evidence="2" id="KW-0808">Transferase</keyword>
<organism evidence="6 7">
    <name type="scientific">Bordetella flabilis</name>
    <dbReference type="NCBI Taxonomy" id="463014"/>
    <lineage>
        <taxon>Bacteria</taxon>
        <taxon>Pseudomonadati</taxon>
        <taxon>Pseudomonadota</taxon>
        <taxon>Betaproteobacteria</taxon>
        <taxon>Burkholderiales</taxon>
        <taxon>Alcaligenaceae</taxon>
        <taxon>Bordetella</taxon>
    </lineage>
</organism>
<dbReference type="GO" id="GO:0008757">
    <property type="term" value="F:S-adenosylmethionine-dependent methyltransferase activity"/>
    <property type="evidence" value="ECO:0007669"/>
    <property type="project" value="InterPro"/>
</dbReference>
<dbReference type="STRING" id="463014.BAU07_24855"/>
<dbReference type="InterPro" id="IPR001296">
    <property type="entry name" value="Glyco_trans_1"/>
</dbReference>
<dbReference type="PANTHER" id="PTHR12526:SF510">
    <property type="entry name" value="D-INOSITOL 3-PHOSPHATE GLYCOSYLTRANSFERASE"/>
    <property type="match status" value="1"/>
</dbReference>
<dbReference type="Pfam" id="PF00534">
    <property type="entry name" value="Glycos_transf_1"/>
    <property type="match status" value="1"/>
</dbReference>
<feature type="coiled-coil region" evidence="3">
    <location>
        <begin position="283"/>
        <end position="310"/>
    </location>
</feature>
<evidence type="ECO:0008006" key="8">
    <source>
        <dbReference type="Google" id="ProtNLM"/>
    </source>
</evidence>
<dbReference type="RefSeq" id="WP_066663824.1">
    <property type="nucleotide sequence ID" value="NZ_CBCSCL010000003.1"/>
</dbReference>
<dbReference type="Gene3D" id="3.40.50.2000">
    <property type="entry name" value="Glycogen Phosphorylase B"/>
    <property type="match status" value="2"/>
</dbReference>
<dbReference type="KEGG" id="bfz:BAU07_24855"/>
<protein>
    <recommendedName>
        <fullName evidence="8">Glycosyl transferase family 1 domain-containing protein</fullName>
    </recommendedName>
</protein>
<accession>A0A193GJ94</accession>
<dbReference type="SUPFAM" id="SSF53335">
    <property type="entry name" value="S-adenosyl-L-methionine-dependent methyltransferases"/>
    <property type="match status" value="1"/>
</dbReference>
<keyword evidence="3" id="KW-0175">Coiled coil</keyword>
<evidence type="ECO:0000313" key="7">
    <source>
        <dbReference type="Proteomes" id="UP000091926"/>
    </source>
</evidence>
<dbReference type="AlphaFoldDB" id="A0A193GJ94"/>
<reference evidence="6 7" key="1">
    <citation type="submission" date="2016-06" db="EMBL/GenBank/DDBJ databases">
        <title>Complete genome sequences of Bordetella bronchialis and Bordetella flabilis.</title>
        <authorList>
            <person name="LiPuma J.J."/>
            <person name="Spilker T."/>
        </authorList>
    </citation>
    <scope>NUCLEOTIDE SEQUENCE [LARGE SCALE GENOMIC DNA]</scope>
    <source>
        <strain evidence="6 7">AU10664</strain>
    </source>
</reference>
<feature type="domain" description="Methyltransferase type 11" evidence="5">
    <location>
        <begin position="45"/>
        <end position="138"/>
    </location>
</feature>
<evidence type="ECO:0000256" key="2">
    <source>
        <dbReference type="ARBA" id="ARBA00022679"/>
    </source>
</evidence>
<dbReference type="InterPro" id="IPR029063">
    <property type="entry name" value="SAM-dependent_MTases_sf"/>
</dbReference>
<dbReference type="Gene3D" id="1.10.287.1490">
    <property type="match status" value="1"/>
</dbReference>
<evidence type="ECO:0000259" key="4">
    <source>
        <dbReference type="Pfam" id="PF00534"/>
    </source>
</evidence>
<evidence type="ECO:0000259" key="5">
    <source>
        <dbReference type="Pfam" id="PF08241"/>
    </source>
</evidence>
<dbReference type="Gene3D" id="3.40.50.150">
    <property type="entry name" value="Vaccinia Virus protein VP39"/>
    <property type="match status" value="1"/>
</dbReference>
<keyword evidence="1" id="KW-0328">Glycosyltransferase</keyword>
<feature type="domain" description="Glycosyl transferase family 1" evidence="4">
    <location>
        <begin position="635"/>
        <end position="798"/>
    </location>
</feature>
<dbReference type="OrthoDB" id="9816564at2"/>
<sequence length="829" mass="92274">MTENKAQELQFTGERYLPEVPGQLELEHFHRYILASKFVVGKRVLDIASGEGYGSSVMADVAGSVVGVDISQEAVDHARTRYVKTNLLFCQGDAAAIPVDSASVDVVVSFETIEHHDQHQEMMAEIRRVLVPGGLLIISSPNKLNYTDIPKYENPFHVKELYKEEFHALLATSFRHVEMLGQRVVYGSLIVGERSITHGFSNYLKRKCVEHSHELNAPVYDVAFASDAPLPQVELTFYEQMHGEQFAADYLTHELMKHHYTAVALDKMRQDLEAQISVLQPRGQRCEEEIASLREQVKQGQAQITALHQQAKQREVRITGMTELVNRREVEIHDLERQIWDWNRNVAELLKVHDEAKRQVEQLEGALNALQTSTTWRMLGWLRWLTRQRHRARQALALLPGAIRRAGGIAPLARIVLRSWSRGGLSEVRAAASRHADLEASGASTTAAGETPAASVAPSGPEILFISHEASRTGAPIFLLDLIRIVKQAMGVRCTIVLCAGGELEADFRELGDVYVLPARHFVDPTTLAALKQRDIRLIYANTITNGAVQQQLKTLSKPTICHVHELAYSIERHFGLENLQRVVDATDLFLAGSDVVRRYLVDHGNVLPERVQIGYPFIDTASNRARAAQSVPPLELPDDAVVVVACGTICWRKGTDLFLQVAQRVLHACKRPVEFVWIGGPLKSSEYANLRYDAEQLGVSEHLHFPGAVQDHIPYLAQGDIFVLPSREDPFPLVVLDAASLGSPIVCFDRAGGAPELVEKDAGNVVEYMDVDAMAAAVSTLVDDDELRARLGERAKQKVNIRHDKGVVGVQTIEVIKAYMEKVAVHHE</sequence>
<evidence type="ECO:0000256" key="1">
    <source>
        <dbReference type="ARBA" id="ARBA00022676"/>
    </source>
</evidence>